<evidence type="ECO:0000259" key="17">
    <source>
        <dbReference type="Pfam" id="PF02563"/>
    </source>
</evidence>
<keyword evidence="5 19" id="KW-0762">Sugar transport</keyword>
<evidence type="ECO:0000256" key="2">
    <source>
        <dbReference type="ARBA" id="ARBA00009450"/>
    </source>
</evidence>
<comment type="similarity">
    <text evidence="2">Belongs to the BexD/CtrA/VexA family.</text>
</comment>
<organism evidence="19 20">
    <name type="scientific">Mucilaginibacter rubeus</name>
    <dbReference type="NCBI Taxonomy" id="2027860"/>
    <lineage>
        <taxon>Bacteria</taxon>
        <taxon>Pseudomonadati</taxon>
        <taxon>Bacteroidota</taxon>
        <taxon>Sphingobacteriia</taxon>
        <taxon>Sphingobacteriales</taxon>
        <taxon>Sphingobacteriaceae</taxon>
        <taxon>Mucilaginibacter</taxon>
    </lineage>
</organism>
<dbReference type="InterPro" id="IPR003715">
    <property type="entry name" value="Poly_export_N"/>
</dbReference>
<evidence type="ECO:0000256" key="9">
    <source>
        <dbReference type="ARBA" id="ARBA00023065"/>
    </source>
</evidence>
<evidence type="ECO:0000256" key="12">
    <source>
        <dbReference type="ARBA" id="ARBA00023139"/>
    </source>
</evidence>
<evidence type="ECO:0000313" key="20">
    <source>
        <dbReference type="Proteomes" id="UP000251402"/>
    </source>
</evidence>
<evidence type="ECO:0000256" key="3">
    <source>
        <dbReference type="ARBA" id="ARBA00022448"/>
    </source>
</evidence>
<keyword evidence="13" id="KW-0998">Cell outer membrane</keyword>
<keyword evidence="15" id="KW-1133">Transmembrane helix</keyword>
<dbReference type="KEGG" id="mrub:DEO27_013260"/>
<comment type="subcellular location">
    <subcellularLocation>
        <location evidence="1">Cell outer membrane</location>
        <topology evidence="1">Multi-pass membrane protein</topology>
    </subcellularLocation>
</comment>
<evidence type="ECO:0000256" key="16">
    <source>
        <dbReference type="SAM" id="SignalP"/>
    </source>
</evidence>
<keyword evidence="20" id="KW-1185">Reference proteome</keyword>
<sequence length="252" mass="27574">MKKFNTYCFLAALLLMTGCAAKRDLVYFSNMANTGAVNNNMGGAVIIHQKDIINVTVNSLNPESNLLFNGNKNATTGNTSNRGGYKVNENGIVNLPLIGDYKIEGQTIEEAQAEVAKRLSAFVKSPVVDIQLLNFKISVIGEVNKPSTFVITDENVNLLEALGMAGDMTVYGKRDNVLVIRTENGHKTMNRLNLNKVESMDSPYFNLKQNDIVYVEPDKSKAVEYSQNTRLAPIVVASISALAVLAAVLLRR</sequence>
<dbReference type="OrthoDB" id="662756at2"/>
<evidence type="ECO:0000256" key="15">
    <source>
        <dbReference type="SAM" id="Phobius"/>
    </source>
</evidence>
<keyword evidence="12" id="KW-0564">Palmitate</keyword>
<protein>
    <submittedName>
        <fullName evidence="19">Sugar transporter</fullName>
    </submittedName>
</protein>
<keyword evidence="3" id="KW-0813">Transport</keyword>
<proteinExistence type="inferred from homology"/>
<dbReference type="AlphaFoldDB" id="A0A5C1HZH3"/>
<feature type="transmembrane region" description="Helical" evidence="15">
    <location>
        <begin position="231"/>
        <end position="250"/>
    </location>
</feature>
<evidence type="ECO:0000256" key="8">
    <source>
        <dbReference type="ARBA" id="ARBA00023047"/>
    </source>
</evidence>
<keyword evidence="7 16" id="KW-0732">Signal</keyword>
<evidence type="ECO:0000256" key="5">
    <source>
        <dbReference type="ARBA" id="ARBA00022597"/>
    </source>
</evidence>
<dbReference type="GO" id="GO:0009279">
    <property type="term" value="C:cell outer membrane"/>
    <property type="evidence" value="ECO:0007669"/>
    <property type="project" value="UniProtKB-SubCell"/>
</dbReference>
<feature type="domain" description="Polysaccharide export protein N-terminal" evidence="17">
    <location>
        <begin position="45"/>
        <end position="132"/>
    </location>
</feature>
<feature type="domain" description="SLBB" evidence="18">
    <location>
        <begin position="136"/>
        <end position="215"/>
    </location>
</feature>
<dbReference type="GO" id="GO:0015159">
    <property type="term" value="F:polysaccharide transmembrane transporter activity"/>
    <property type="evidence" value="ECO:0007669"/>
    <property type="project" value="InterPro"/>
</dbReference>
<evidence type="ECO:0000256" key="10">
    <source>
        <dbReference type="ARBA" id="ARBA00023114"/>
    </source>
</evidence>
<dbReference type="GO" id="GO:0006811">
    <property type="term" value="P:monoatomic ion transport"/>
    <property type="evidence" value="ECO:0007669"/>
    <property type="project" value="UniProtKB-KW"/>
</dbReference>
<name>A0A5C1HZH3_9SPHI</name>
<keyword evidence="9" id="KW-0406">Ion transport</keyword>
<evidence type="ECO:0000313" key="19">
    <source>
        <dbReference type="EMBL" id="QEM10949.1"/>
    </source>
</evidence>
<dbReference type="GO" id="GO:0015288">
    <property type="term" value="F:porin activity"/>
    <property type="evidence" value="ECO:0007669"/>
    <property type="project" value="UniProtKB-KW"/>
</dbReference>
<keyword evidence="6 15" id="KW-0812">Transmembrane</keyword>
<keyword evidence="14" id="KW-0449">Lipoprotein</keyword>
<keyword evidence="4" id="KW-1134">Transmembrane beta strand</keyword>
<dbReference type="PANTHER" id="PTHR33619:SF3">
    <property type="entry name" value="POLYSACCHARIDE EXPORT PROTEIN GFCE-RELATED"/>
    <property type="match status" value="1"/>
</dbReference>
<dbReference type="PANTHER" id="PTHR33619">
    <property type="entry name" value="POLYSACCHARIDE EXPORT PROTEIN GFCE-RELATED"/>
    <property type="match status" value="1"/>
</dbReference>
<dbReference type="Proteomes" id="UP000251402">
    <property type="component" value="Chromosome"/>
</dbReference>
<dbReference type="Gene3D" id="3.10.560.10">
    <property type="entry name" value="Outer membrane lipoprotein wza domain like"/>
    <property type="match status" value="1"/>
</dbReference>
<gene>
    <name evidence="19" type="ORF">DEO27_013260</name>
</gene>
<evidence type="ECO:0000256" key="4">
    <source>
        <dbReference type="ARBA" id="ARBA00022452"/>
    </source>
</evidence>
<dbReference type="GO" id="GO:0046930">
    <property type="term" value="C:pore complex"/>
    <property type="evidence" value="ECO:0007669"/>
    <property type="project" value="UniProtKB-KW"/>
</dbReference>
<dbReference type="InterPro" id="IPR054765">
    <property type="entry name" value="SLBB_dom"/>
</dbReference>
<accession>A0A5C1HZH3</accession>
<dbReference type="PROSITE" id="PS51257">
    <property type="entry name" value="PROKAR_LIPOPROTEIN"/>
    <property type="match status" value="1"/>
</dbReference>
<evidence type="ECO:0000256" key="6">
    <source>
        <dbReference type="ARBA" id="ARBA00022692"/>
    </source>
</evidence>
<dbReference type="InterPro" id="IPR049712">
    <property type="entry name" value="Poly_export"/>
</dbReference>
<dbReference type="EMBL" id="CP043450">
    <property type="protein sequence ID" value="QEM10949.1"/>
    <property type="molecule type" value="Genomic_DNA"/>
</dbReference>
<feature type="signal peptide" evidence="16">
    <location>
        <begin position="1"/>
        <end position="21"/>
    </location>
</feature>
<evidence type="ECO:0000256" key="1">
    <source>
        <dbReference type="ARBA" id="ARBA00004571"/>
    </source>
</evidence>
<evidence type="ECO:0000256" key="11">
    <source>
        <dbReference type="ARBA" id="ARBA00023136"/>
    </source>
</evidence>
<dbReference type="RefSeq" id="WP_112574279.1">
    <property type="nucleotide sequence ID" value="NZ_CP043450.1"/>
</dbReference>
<evidence type="ECO:0000256" key="13">
    <source>
        <dbReference type="ARBA" id="ARBA00023237"/>
    </source>
</evidence>
<keyword evidence="8" id="KW-0625">Polysaccharide transport</keyword>
<evidence type="ECO:0000256" key="7">
    <source>
        <dbReference type="ARBA" id="ARBA00022729"/>
    </source>
</evidence>
<reference evidence="19" key="1">
    <citation type="submission" date="2019-08" db="EMBL/GenBank/DDBJ databases">
        <title>Comparative genome analysis confer to the adaptation heavy metal polluted environment.</title>
        <authorList>
            <person name="Li Y."/>
        </authorList>
    </citation>
    <scope>NUCLEOTIDE SEQUENCE [LARGE SCALE GENOMIC DNA]</scope>
    <source>
        <strain evidence="19">P1</strain>
    </source>
</reference>
<dbReference type="Pfam" id="PF02563">
    <property type="entry name" value="Poly_export"/>
    <property type="match status" value="1"/>
</dbReference>
<feature type="chain" id="PRO_5022867757" evidence="16">
    <location>
        <begin position="22"/>
        <end position="252"/>
    </location>
</feature>
<keyword evidence="11 15" id="KW-0472">Membrane</keyword>
<dbReference type="Pfam" id="PF22461">
    <property type="entry name" value="SLBB_2"/>
    <property type="match status" value="1"/>
</dbReference>
<evidence type="ECO:0000259" key="18">
    <source>
        <dbReference type="Pfam" id="PF22461"/>
    </source>
</evidence>
<evidence type="ECO:0000256" key="14">
    <source>
        <dbReference type="ARBA" id="ARBA00023288"/>
    </source>
</evidence>
<keyword evidence="10" id="KW-0626">Porin</keyword>